<evidence type="ECO:0000313" key="2">
    <source>
        <dbReference type="Proteomes" id="UP001497535"/>
    </source>
</evidence>
<name>A0ACB0ZPU1_MELEN</name>
<protein>
    <submittedName>
        <fullName evidence="1">Uncharacterized protein</fullName>
    </submittedName>
</protein>
<keyword evidence="2" id="KW-1185">Reference proteome</keyword>
<dbReference type="EMBL" id="CAVMJV010000043">
    <property type="protein sequence ID" value="CAK5080945.1"/>
    <property type="molecule type" value="Genomic_DNA"/>
</dbReference>
<organism evidence="1 2">
    <name type="scientific">Meloidogyne enterolobii</name>
    <name type="common">Root-knot nematode worm</name>
    <name type="synonym">Meloidogyne mayaguensis</name>
    <dbReference type="NCBI Taxonomy" id="390850"/>
    <lineage>
        <taxon>Eukaryota</taxon>
        <taxon>Metazoa</taxon>
        <taxon>Ecdysozoa</taxon>
        <taxon>Nematoda</taxon>
        <taxon>Chromadorea</taxon>
        <taxon>Rhabditida</taxon>
        <taxon>Tylenchina</taxon>
        <taxon>Tylenchomorpha</taxon>
        <taxon>Tylenchoidea</taxon>
        <taxon>Meloidogynidae</taxon>
        <taxon>Meloidogyninae</taxon>
        <taxon>Meloidogyne</taxon>
    </lineage>
</organism>
<comment type="caution">
    <text evidence="1">The sequence shown here is derived from an EMBL/GenBank/DDBJ whole genome shotgun (WGS) entry which is preliminary data.</text>
</comment>
<evidence type="ECO:0000313" key="1">
    <source>
        <dbReference type="EMBL" id="CAK5080945.1"/>
    </source>
</evidence>
<reference evidence="1" key="1">
    <citation type="submission" date="2023-11" db="EMBL/GenBank/DDBJ databases">
        <authorList>
            <person name="Poullet M."/>
        </authorList>
    </citation>
    <scope>NUCLEOTIDE SEQUENCE</scope>
    <source>
        <strain evidence="1">E1834</strain>
    </source>
</reference>
<gene>
    <name evidence="1" type="ORF">MENTE1834_LOCUS28154</name>
</gene>
<proteinExistence type="predicted"/>
<sequence length="54" mass="6293">MFCVSMYFFCFCSLAIEVIECVCGVTPFLGLFVTPHPVYAYFCFQFFPNQLNEK</sequence>
<dbReference type="Proteomes" id="UP001497535">
    <property type="component" value="Unassembled WGS sequence"/>
</dbReference>
<accession>A0ACB0ZPU1</accession>